<evidence type="ECO:0000256" key="7">
    <source>
        <dbReference type="ARBA" id="ARBA00023170"/>
    </source>
</evidence>
<dbReference type="CDD" id="cd00637">
    <property type="entry name" value="7tm_classA_rhodopsin-like"/>
    <property type="match status" value="1"/>
</dbReference>
<feature type="compositionally biased region" description="Basic and acidic residues" evidence="9">
    <location>
        <begin position="151"/>
        <end position="160"/>
    </location>
</feature>
<dbReference type="GO" id="GO:0045202">
    <property type="term" value="C:synapse"/>
    <property type="evidence" value="ECO:0007669"/>
    <property type="project" value="GOC"/>
</dbReference>
<gene>
    <name evidence="12" type="ORF">ElyMa_005807600</name>
</gene>
<keyword evidence="2" id="KW-1003">Cell membrane</keyword>
<evidence type="ECO:0000256" key="1">
    <source>
        <dbReference type="ARBA" id="ARBA00004651"/>
    </source>
</evidence>
<feature type="transmembrane region" description="Helical" evidence="10">
    <location>
        <begin position="31"/>
        <end position="54"/>
    </location>
</feature>
<feature type="region of interest" description="Disordered" evidence="9">
    <location>
        <begin position="168"/>
        <end position="204"/>
    </location>
</feature>
<dbReference type="GO" id="GO:0007268">
    <property type="term" value="P:chemical synaptic transmission"/>
    <property type="evidence" value="ECO:0007669"/>
    <property type="project" value="TreeGrafter"/>
</dbReference>
<feature type="transmembrane region" description="Helical" evidence="10">
    <location>
        <begin position="66"/>
        <end position="91"/>
    </location>
</feature>
<evidence type="ECO:0000313" key="13">
    <source>
        <dbReference type="Proteomes" id="UP000762676"/>
    </source>
</evidence>
<organism evidence="12 13">
    <name type="scientific">Elysia marginata</name>
    <dbReference type="NCBI Taxonomy" id="1093978"/>
    <lineage>
        <taxon>Eukaryota</taxon>
        <taxon>Metazoa</taxon>
        <taxon>Spiralia</taxon>
        <taxon>Lophotrochozoa</taxon>
        <taxon>Mollusca</taxon>
        <taxon>Gastropoda</taxon>
        <taxon>Heterobranchia</taxon>
        <taxon>Euthyneura</taxon>
        <taxon>Panpulmonata</taxon>
        <taxon>Sacoglossa</taxon>
        <taxon>Placobranchoidea</taxon>
        <taxon>Plakobranchidae</taxon>
        <taxon>Elysia</taxon>
    </lineage>
</organism>
<keyword evidence="7 12" id="KW-0675">Receptor</keyword>
<dbReference type="PRINTS" id="PR00237">
    <property type="entry name" value="GPCRRHODOPSN"/>
</dbReference>
<proteinExistence type="predicted"/>
<feature type="domain" description="G-protein coupled receptors family 1 profile" evidence="11">
    <location>
        <begin position="46"/>
        <end position="139"/>
    </location>
</feature>
<dbReference type="SUPFAM" id="SSF81321">
    <property type="entry name" value="Family A G protein-coupled receptor-like"/>
    <property type="match status" value="1"/>
</dbReference>
<dbReference type="GO" id="GO:0004993">
    <property type="term" value="F:G protein-coupled serotonin receptor activity"/>
    <property type="evidence" value="ECO:0007669"/>
    <property type="project" value="TreeGrafter"/>
</dbReference>
<dbReference type="Proteomes" id="UP000762676">
    <property type="component" value="Unassembled WGS sequence"/>
</dbReference>
<evidence type="ECO:0000256" key="6">
    <source>
        <dbReference type="ARBA" id="ARBA00023136"/>
    </source>
</evidence>
<dbReference type="Gene3D" id="1.20.1070.10">
    <property type="entry name" value="Rhodopsin 7-helix transmembrane proteins"/>
    <property type="match status" value="1"/>
</dbReference>
<keyword evidence="8" id="KW-0807">Transducer</keyword>
<dbReference type="EMBL" id="BMAT01011649">
    <property type="protein sequence ID" value="GFR76694.1"/>
    <property type="molecule type" value="Genomic_DNA"/>
</dbReference>
<keyword evidence="6 10" id="KW-0472">Membrane</keyword>
<evidence type="ECO:0000256" key="2">
    <source>
        <dbReference type="ARBA" id="ARBA00022475"/>
    </source>
</evidence>
<accession>A0AAV4FTX1</accession>
<dbReference type="PROSITE" id="PS50262">
    <property type="entry name" value="G_PROTEIN_RECEP_F1_2"/>
    <property type="match status" value="1"/>
</dbReference>
<protein>
    <submittedName>
        <fullName evidence="12">5-hydroxytryptamine receptor 2C-like</fullName>
    </submittedName>
</protein>
<keyword evidence="4 10" id="KW-1133">Transmembrane helix</keyword>
<feature type="transmembrane region" description="Helical" evidence="10">
    <location>
        <begin position="97"/>
        <end position="123"/>
    </location>
</feature>
<keyword evidence="13" id="KW-1185">Reference proteome</keyword>
<dbReference type="GO" id="GO:0030425">
    <property type="term" value="C:dendrite"/>
    <property type="evidence" value="ECO:0007669"/>
    <property type="project" value="TreeGrafter"/>
</dbReference>
<evidence type="ECO:0000256" key="5">
    <source>
        <dbReference type="ARBA" id="ARBA00023040"/>
    </source>
</evidence>
<evidence type="ECO:0000256" key="8">
    <source>
        <dbReference type="ARBA" id="ARBA00023224"/>
    </source>
</evidence>
<dbReference type="GO" id="GO:0007187">
    <property type="term" value="P:G protein-coupled receptor signaling pathway, coupled to cyclic nucleotide second messenger"/>
    <property type="evidence" value="ECO:0007669"/>
    <property type="project" value="TreeGrafter"/>
</dbReference>
<keyword evidence="3 10" id="KW-0812">Transmembrane</keyword>
<evidence type="ECO:0000256" key="10">
    <source>
        <dbReference type="SAM" id="Phobius"/>
    </source>
</evidence>
<comment type="caution">
    <text evidence="12">The sequence shown here is derived from an EMBL/GenBank/DDBJ whole genome shotgun (WGS) entry which is preliminary data.</text>
</comment>
<dbReference type="Pfam" id="PF00001">
    <property type="entry name" value="7tm_1"/>
    <property type="match status" value="1"/>
</dbReference>
<sequence length="290" mass="32288">MHNSSFNGTSDETITAVPPREIYDQYFREHVAASVGILIVLLGILINGLILGAFSRDIRLQVVFNYYVYNLAITDVIQCFMVLNTILYSWLDIKLDYNSFVCLILECSNVTLTLQEFFLLHLMSRDRYLAVKRGLTYRRKTAKHSSYNHSSSERGARTSRADVSLGTISLTKSGPSFSTSASSQSDNNRGQSVTPTQSVGGMSRDTTITHQSNFSSGFQSWVHERTTIFISWFFSAVLGFFIADVRRKLLLFGKLLCIEEVSGVKVTMAIFIGENDGGGCYGGFCGGFGW</sequence>
<reference evidence="12 13" key="1">
    <citation type="journal article" date="2021" name="Elife">
        <title>Chloroplast acquisition without the gene transfer in kleptoplastic sea slugs, Plakobranchus ocellatus.</title>
        <authorList>
            <person name="Maeda T."/>
            <person name="Takahashi S."/>
            <person name="Yoshida T."/>
            <person name="Shimamura S."/>
            <person name="Takaki Y."/>
            <person name="Nagai Y."/>
            <person name="Toyoda A."/>
            <person name="Suzuki Y."/>
            <person name="Arimoto A."/>
            <person name="Ishii H."/>
            <person name="Satoh N."/>
            <person name="Nishiyama T."/>
            <person name="Hasebe M."/>
            <person name="Maruyama T."/>
            <person name="Minagawa J."/>
            <person name="Obokata J."/>
            <person name="Shigenobu S."/>
        </authorList>
    </citation>
    <scope>NUCLEOTIDE SEQUENCE [LARGE SCALE GENOMIC DNA]</scope>
</reference>
<feature type="transmembrane region" description="Helical" evidence="10">
    <location>
        <begin position="226"/>
        <end position="243"/>
    </location>
</feature>
<evidence type="ECO:0000256" key="3">
    <source>
        <dbReference type="ARBA" id="ARBA00022692"/>
    </source>
</evidence>
<dbReference type="InterPro" id="IPR017452">
    <property type="entry name" value="GPCR_Rhodpsn_7TM"/>
</dbReference>
<dbReference type="PANTHER" id="PTHR24247">
    <property type="entry name" value="5-HYDROXYTRYPTAMINE RECEPTOR"/>
    <property type="match status" value="1"/>
</dbReference>
<dbReference type="AlphaFoldDB" id="A0AAV4FTX1"/>
<dbReference type="InterPro" id="IPR000276">
    <property type="entry name" value="GPCR_Rhodpsn"/>
</dbReference>
<evidence type="ECO:0000313" key="12">
    <source>
        <dbReference type="EMBL" id="GFR76694.1"/>
    </source>
</evidence>
<dbReference type="GO" id="GO:0030594">
    <property type="term" value="F:neurotransmitter receptor activity"/>
    <property type="evidence" value="ECO:0007669"/>
    <property type="project" value="TreeGrafter"/>
</dbReference>
<evidence type="ECO:0000256" key="4">
    <source>
        <dbReference type="ARBA" id="ARBA00022989"/>
    </source>
</evidence>
<comment type="subcellular location">
    <subcellularLocation>
        <location evidence="1">Cell membrane</location>
        <topology evidence="1">Multi-pass membrane protein</topology>
    </subcellularLocation>
</comment>
<keyword evidence="5" id="KW-0297">G-protein coupled receptor</keyword>
<feature type="region of interest" description="Disordered" evidence="9">
    <location>
        <begin position="142"/>
        <end position="161"/>
    </location>
</feature>
<name>A0AAV4FTX1_9GAST</name>
<evidence type="ECO:0000256" key="9">
    <source>
        <dbReference type="SAM" id="MobiDB-lite"/>
    </source>
</evidence>
<evidence type="ECO:0000259" key="11">
    <source>
        <dbReference type="PROSITE" id="PS50262"/>
    </source>
</evidence>
<dbReference type="GO" id="GO:0005886">
    <property type="term" value="C:plasma membrane"/>
    <property type="evidence" value="ECO:0007669"/>
    <property type="project" value="UniProtKB-SubCell"/>
</dbReference>